<organism evidence="3 4">
    <name type="scientific">Setomelanomma holmii</name>
    <dbReference type="NCBI Taxonomy" id="210430"/>
    <lineage>
        <taxon>Eukaryota</taxon>
        <taxon>Fungi</taxon>
        <taxon>Dikarya</taxon>
        <taxon>Ascomycota</taxon>
        <taxon>Pezizomycotina</taxon>
        <taxon>Dothideomycetes</taxon>
        <taxon>Pleosporomycetidae</taxon>
        <taxon>Pleosporales</taxon>
        <taxon>Pleosporineae</taxon>
        <taxon>Phaeosphaeriaceae</taxon>
        <taxon>Setomelanomma</taxon>
    </lineage>
</organism>
<dbReference type="Proteomes" id="UP000799777">
    <property type="component" value="Unassembled WGS sequence"/>
</dbReference>
<evidence type="ECO:0000313" key="3">
    <source>
        <dbReference type="EMBL" id="KAF2034122.1"/>
    </source>
</evidence>
<comment type="caution">
    <text evidence="3">The sequence shown here is derived from an EMBL/GenBank/DDBJ whole genome shotgun (WGS) entry which is preliminary data.</text>
</comment>
<sequence>MDTIIQPLVKIWPQCPPTIQASKFSTITAADIKTAKDFPEIVNPPTTGAGRSRPSATEVGRIIFMRHGHLQDVLMLEILSDVYGANSFLRKYVFGEISHADCSYNIEKWDLACQQIRMEMPTVDVDPVRHAECTGKIERLEQAMETLRKKVKDVYRRECETHNGLAAKAKRKNTKDRATRFAEFYRAKMEDKNLLQPPQRTFSTVEEVIAAKPVPLLCRDKDAYKDFSTLKMNDIDVFASVFGIVGSVADIQSIKDDTQLSRLWRWRLWKTCTIIHDKVYRVEVIKMQLKQILPFPSSVKVDEAGVSSAICRLDAKVKDSEFGSWKDVPTLTVSGRQPEKVSENEDDGNE</sequence>
<name>A0A9P4HHH6_9PLEO</name>
<keyword evidence="4" id="KW-1185">Reference proteome</keyword>
<feature type="coiled-coil region" evidence="1">
    <location>
        <begin position="130"/>
        <end position="157"/>
    </location>
</feature>
<evidence type="ECO:0000256" key="1">
    <source>
        <dbReference type="SAM" id="Coils"/>
    </source>
</evidence>
<dbReference type="AlphaFoldDB" id="A0A9P4HHH6"/>
<evidence type="ECO:0000256" key="2">
    <source>
        <dbReference type="SAM" id="MobiDB-lite"/>
    </source>
</evidence>
<proteinExistence type="predicted"/>
<dbReference type="EMBL" id="ML978162">
    <property type="protein sequence ID" value="KAF2034122.1"/>
    <property type="molecule type" value="Genomic_DNA"/>
</dbReference>
<accession>A0A9P4HHH6</accession>
<protein>
    <submittedName>
        <fullName evidence="3">Uncharacterized protein</fullName>
    </submittedName>
</protein>
<feature type="region of interest" description="Disordered" evidence="2">
    <location>
        <begin position="329"/>
        <end position="350"/>
    </location>
</feature>
<keyword evidence="1" id="KW-0175">Coiled coil</keyword>
<evidence type="ECO:0000313" key="4">
    <source>
        <dbReference type="Proteomes" id="UP000799777"/>
    </source>
</evidence>
<reference evidence="3" key="1">
    <citation type="journal article" date="2020" name="Stud. Mycol.">
        <title>101 Dothideomycetes genomes: a test case for predicting lifestyles and emergence of pathogens.</title>
        <authorList>
            <person name="Haridas S."/>
            <person name="Albert R."/>
            <person name="Binder M."/>
            <person name="Bloem J."/>
            <person name="Labutti K."/>
            <person name="Salamov A."/>
            <person name="Andreopoulos B."/>
            <person name="Baker S."/>
            <person name="Barry K."/>
            <person name="Bills G."/>
            <person name="Bluhm B."/>
            <person name="Cannon C."/>
            <person name="Castanera R."/>
            <person name="Culley D."/>
            <person name="Daum C."/>
            <person name="Ezra D."/>
            <person name="Gonzalez J."/>
            <person name="Henrissat B."/>
            <person name="Kuo A."/>
            <person name="Liang C."/>
            <person name="Lipzen A."/>
            <person name="Lutzoni F."/>
            <person name="Magnuson J."/>
            <person name="Mondo S."/>
            <person name="Nolan M."/>
            <person name="Ohm R."/>
            <person name="Pangilinan J."/>
            <person name="Park H.-J."/>
            <person name="Ramirez L."/>
            <person name="Alfaro M."/>
            <person name="Sun H."/>
            <person name="Tritt A."/>
            <person name="Yoshinaga Y."/>
            <person name="Zwiers L.-H."/>
            <person name="Turgeon B."/>
            <person name="Goodwin S."/>
            <person name="Spatafora J."/>
            <person name="Crous P."/>
            <person name="Grigoriev I."/>
        </authorList>
    </citation>
    <scope>NUCLEOTIDE SEQUENCE</scope>
    <source>
        <strain evidence="3">CBS 110217</strain>
    </source>
</reference>
<gene>
    <name evidence="3" type="ORF">EK21DRAFT_85571</name>
</gene>